<dbReference type="AlphaFoldDB" id="A0A423VZD3"/>
<protein>
    <submittedName>
        <fullName evidence="1">Uncharacterized protein</fullName>
    </submittedName>
</protein>
<gene>
    <name evidence="1" type="ORF">VSDG_05496</name>
</gene>
<evidence type="ECO:0000313" key="2">
    <source>
        <dbReference type="Proteomes" id="UP000284375"/>
    </source>
</evidence>
<keyword evidence="2" id="KW-1185">Reference proteome</keyword>
<dbReference type="Proteomes" id="UP000284375">
    <property type="component" value="Unassembled WGS sequence"/>
</dbReference>
<proteinExistence type="predicted"/>
<name>A0A423VZD3_CYTCH</name>
<reference evidence="1 2" key="1">
    <citation type="submission" date="2015-09" db="EMBL/GenBank/DDBJ databases">
        <title>Host preference determinants of Valsa canker pathogens revealed by comparative genomics.</title>
        <authorList>
            <person name="Yin Z."/>
            <person name="Huang L."/>
        </authorList>
    </citation>
    <scope>NUCLEOTIDE SEQUENCE [LARGE SCALE GENOMIC DNA]</scope>
    <source>
        <strain evidence="1 2">YSFL</strain>
    </source>
</reference>
<evidence type="ECO:0000313" key="1">
    <source>
        <dbReference type="EMBL" id="ROV96462.1"/>
    </source>
</evidence>
<accession>A0A423VZD3</accession>
<sequence length="62" mass="6563">MGAYVSVSQCPNRSNDMCWSNFNVSNGELKVGDYLRGEVPANPDIAGIGLSSANEFLLLAGI</sequence>
<dbReference type="EMBL" id="LJZO01000020">
    <property type="protein sequence ID" value="ROV96462.1"/>
    <property type="molecule type" value="Genomic_DNA"/>
</dbReference>
<organism evidence="1 2">
    <name type="scientific">Cytospora chrysosperma</name>
    <name type="common">Cytospora canker fungus</name>
    <name type="synonym">Sphaeria chrysosperma</name>
    <dbReference type="NCBI Taxonomy" id="252740"/>
    <lineage>
        <taxon>Eukaryota</taxon>
        <taxon>Fungi</taxon>
        <taxon>Dikarya</taxon>
        <taxon>Ascomycota</taxon>
        <taxon>Pezizomycotina</taxon>
        <taxon>Sordariomycetes</taxon>
        <taxon>Sordariomycetidae</taxon>
        <taxon>Diaporthales</taxon>
        <taxon>Cytosporaceae</taxon>
        <taxon>Cytospora</taxon>
    </lineage>
</organism>
<dbReference type="OrthoDB" id="5427664at2759"/>
<comment type="caution">
    <text evidence="1">The sequence shown here is derived from an EMBL/GenBank/DDBJ whole genome shotgun (WGS) entry which is preliminary data.</text>
</comment>